<feature type="signal peptide" evidence="2">
    <location>
        <begin position="1"/>
        <end position="35"/>
    </location>
</feature>
<reference evidence="3 4" key="1">
    <citation type="submission" date="2018-10" db="EMBL/GenBank/DDBJ databases">
        <authorList>
            <person name="Perry B.J."/>
            <person name="Sullivan J.T."/>
            <person name="Murphy R.J.T."/>
            <person name="Ramsay J.P."/>
            <person name="Ronson C.W."/>
        </authorList>
    </citation>
    <scope>NUCLEOTIDE SEQUENCE [LARGE SCALE GENOMIC DNA]</scope>
    <source>
        <strain evidence="3 4">R88b</strain>
    </source>
</reference>
<dbReference type="Proteomes" id="UP000503017">
    <property type="component" value="Chromosome"/>
</dbReference>
<evidence type="ECO:0000313" key="3">
    <source>
        <dbReference type="EMBL" id="QKD00918.1"/>
    </source>
</evidence>
<protein>
    <submittedName>
        <fullName evidence="3">Uncharacterized protein</fullName>
    </submittedName>
</protein>
<dbReference type="EMBL" id="CP033367">
    <property type="protein sequence ID" value="QKD00918.1"/>
    <property type="molecule type" value="Genomic_DNA"/>
</dbReference>
<gene>
    <name evidence="3" type="ORF">EB235_04940</name>
</gene>
<organism evidence="3 4">
    <name type="scientific">Mesorhizobium loti R88b</name>
    <dbReference type="NCBI Taxonomy" id="935548"/>
    <lineage>
        <taxon>Bacteria</taxon>
        <taxon>Pseudomonadati</taxon>
        <taxon>Pseudomonadota</taxon>
        <taxon>Alphaproteobacteria</taxon>
        <taxon>Hyphomicrobiales</taxon>
        <taxon>Phyllobacteriaceae</taxon>
        <taxon>Mesorhizobium</taxon>
    </lineage>
</organism>
<evidence type="ECO:0000313" key="4">
    <source>
        <dbReference type="Proteomes" id="UP000503017"/>
    </source>
</evidence>
<sequence length="209" mass="22182">MKHPRFLSIGRMTHTAVTGLLLAGLLAASGGVAEAQTKKTEKSDKVRAAHPASIDRNGVLILIRGTLLALDQANKTGNYTVLRDLGSPNFQANSAAGLGDIFANQRKQALDFGAVAVLDPQLTLLPQIEPNGMLHMAGFFPSVPMQVNFELLFEPVNRQWKIYGVSVNLTSGAPQAPDTPVAEQSKPDDTAPPPDAPSMAVQPKKAAKP</sequence>
<feature type="chain" id="PRO_5026817250" evidence="2">
    <location>
        <begin position="36"/>
        <end position="209"/>
    </location>
</feature>
<feature type="region of interest" description="Disordered" evidence="1">
    <location>
        <begin position="173"/>
        <end position="209"/>
    </location>
</feature>
<accession>A0A6M7WM69</accession>
<evidence type="ECO:0000256" key="2">
    <source>
        <dbReference type="SAM" id="SignalP"/>
    </source>
</evidence>
<evidence type="ECO:0000256" key="1">
    <source>
        <dbReference type="SAM" id="MobiDB-lite"/>
    </source>
</evidence>
<dbReference type="AlphaFoldDB" id="A0A6M7WM69"/>
<proteinExistence type="predicted"/>
<name>A0A6M7WM69_RHILI</name>
<keyword evidence="2" id="KW-0732">Signal</keyword>